<protein>
    <submittedName>
        <fullName evidence="3">Cyclic nucleotide-binding domain-containing protein</fullName>
    </submittedName>
</protein>
<sequence length="125" mass="13864">GSPPRASRCCRWSRPRDQCRAELRARDEAALALRLTLQHLEQRLEAEIIQWWQQNQRPYEAVRSLSGRELLLYSDLARRPAEVADGGLQGSENGGEDSEASGDERGPVHACFAVGVGGGELLILR</sequence>
<proteinExistence type="predicted"/>
<evidence type="ECO:0000313" key="2">
    <source>
        <dbReference type="Proteomes" id="UP000095280"/>
    </source>
</evidence>
<dbReference type="WBParaSite" id="maker-unitig_40529-snap-gene-0.2-mRNA-1">
    <property type="protein sequence ID" value="maker-unitig_40529-snap-gene-0.2-mRNA-1"/>
    <property type="gene ID" value="maker-unitig_40529-snap-gene-0.2"/>
</dbReference>
<evidence type="ECO:0000256" key="1">
    <source>
        <dbReference type="SAM" id="MobiDB-lite"/>
    </source>
</evidence>
<evidence type="ECO:0000313" key="3">
    <source>
        <dbReference type="WBParaSite" id="maker-unitig_40529-snap-gene-0.2-mRNA-1"/>
    </source>
</evidence>
<dbReference type="Proteomes" id="UP000095280">
    <property type="component" value="Unplaced"/>
</dbReference>
<reference evidence="3" key="1">
    <citation type="submission" date="2016-11" db="UniProtKB">
        <authorList>
            <consortium name="WormBaseParasite"/>
        </authorList>
    </citation>
    <scope>IDENTIFICATION</scope>
</reference>
<accession>A0A1I8FM21</accession>
<feature type="region of interest" description="Disordered" evidence="1">
    <location>
        <begin position="83"/>
        <end position="106"/>
    </location>
</feature>
<organism evidence="2 3">
    <name type="scientific">Macrostomum lignano</name>
    <dbReference type="NCBI Taxonomy" id="282301"/>
    <lineage>
        <taxon>Eukaryota</taxon>
        <taxon>Metazoa</taxon>
        <taxon>Spiralia</taxon>
        <taxon>Lophotrochozoa</taxon>
        <taxon>Platyhelminthes</taxon>
        <taxon>Rhabditophora</taxon>
        <taxon>Macrostomorpha</taxon>
        <taxon>Macrostomida</taxon>
        <taxon>Macrostomidae</taxon>
        <taxon>Macrostomum</taxon>
    </lineage>
</organism>
<name>A0A1I8FM21_9PLAT</name>
<keyword evidence="2" id="KW-1185">Reference proteome</keyword>
<dbReference type="AlphaFoldDB" id="A0A1I8FM21"/>